<dbReference type="HOGENOM" id="CLU_1214795_0_0_1"/>
<feature type="compositionally biased region" description="Low complexity" evidence="1">
    <location>
        <begin position="64"/>
        <end position="75"/>
    </location>
</feature>
<dbReference type="SUPFAM" id="SSF57959">
    <property type="entry name" value="Leucine zipper domain"/>
    <property type="match status" value="1"/>
</dbReference>
<dbReference type="CDD" id="cd14687">
    <property type="entry name" value="bZIP_ATF2"/>
    <property type="match status" value="1"/>
</dbReference>
<dbReference type="EMBL" id="AMGY01000002">
    <property type="protein sequence ID" value="EXJ88958.1"/>
    <property type="molecule type" value="Genomic_DNA"/>
</dbReference>
<proteinExistence type="predicted"/>
<dbReference type="eggNOG" id="ENOG502R0NX">
    <property type="taxonomic scope" value="Eukaryota"/>
</dbReference>
<feature type="region of interest" description="Disordered" evidence="1">
    <location>
        <begin position="109"/>
        <end position="131"/>
    </location>
</feature>
<comment type="caution">
    <text evidence="2">The sequence shown here is derived from an EMBL/GenBank/DDBJ whole genome shotgun (WGS) entry which is preliminary data.</text>
</comment>
<evidence type="ECO:0000313" key="2">
    <source>
        <dbReference type="EMBL" id="EXJ88958.1"/>
    </source>
</evidence>
<organism evidence="2 3">
    <name type="scientific">Capronia epimyces CBS 606.96</name>
    <dbReference type="NCBI Taxonomy" id="1182542"/>
    <lineage>
        <taxon>Eukaryota</taxon>
        <taxon>Fungi</taxon>
        <taxon>Dikarya</taxon>
        <taxon>Ascomycota</taxon>
        <taxon>Pezizomycotina</taxon>
        <taxon>Eurotiomycetes</taxon>
        <taxon>Chaetothyriomycetidae</taxon>
        <taxon>Chaetothyriales</taxon>
        <taxon>Herpotrichiellaceae</taxon>
        <taxon>Capronia</taxon>
    </lineage>
</organism>
<dbReference type="InterPro" id="IPR046347">
    <property type="entry name" value="bZIP_sf"/>
</dbReference>
<feature type="compositionally biased region" description="Polar residues" evidence="1">
    <location>
        <begin position="26"/>
        <end position="48"/>
    </location>
</feature>
<gene>
    <name evidence="2" type="ORF">A1O3_02022</name>
</gene>
<dbReference type="RefSeq" id="XP_007730355.1">
    <property type="nucleotide sequence ID" value="XM_007732165.1"/>
</dbReference>
<dbReference type="GO" id="GO:0003700">
    <property type="term" value="F:DNA-binding transcription factor activity"/>
    <property type="evidence" value="ECO:0007669"/>
    <property type="project" value="InterPro"/>
</dbReference>
<evidence type="ECO:0008006" key="4">
    <source>
        <dbReference type="Google" id="ProtNLM"/>
    </source>
</evidence>
<protein>
    <recommendedName>
        <fullName evidence="4">BZIP domain-containing protein</fullName>
    </recommendedName>
</protein>
<dbReference type="GeneID" id="19166155"/>
<accession>W9Y8W3</accession>
<sequence>MTQAFQPHPQSRTLPGEMSFLHHQHMNSQPSDTNSVSTTSPSLSGNHLSRTVQPQELHLPVMASSSSECSQSPPSGHGSIDSPATTSGYLSLDRQEELRRLSLATLDEGLGESYRPRSNPVRPRRSTTTRIKPRDDKHARELELNRKAATKCRNRQKVFVENLQERCRREERKMHLQTSLVHALHDEVVALRNEVLRQSFCTCRFVQQAVYSTVS</sequence>
<feature type="region of interest" description="Disordered" evidence="1">
    <location>
        <begin position="24"/>
        <end position="48"/>
    </location>
</feature>
<keyword evidence="3" id="KW-1185">Reference proteome</keyword>
<dbReference type="Gene3D" id="1.20.5.170">
    <property type="match status" value="1"/>
</dbReference>
<dbReference type="AlphaFoldDB" id="W9Y8W3"/>
<dbReference type="STRING" id="1182542.W9Y8W3"/>
<feature type="region of interest" description="Disordered" evidence="1">
    <location>
        <begin position="61"/>
        <end position="87"/>
    </location>
</feature>
<dbReference type="OrthoDB" id="295274at2759"/>
<dbReference type="Proteomes" id="UP000019478">
    <property type="component" value="Unassembled WGS sequence"/>
</dbReference>
<evidence type="ECO:0000256" key="1">
    <source>
        <dbReference type="SAM" id="MobiDB-lite"/>
    </source>
</evidence>
<name>W9Y8W3_9EURO</name>
<evidence type="ECO:0000313" key="3">
    <source>
        <dbReference type="Proteomes" id="UP000019478"/>
    </source>
</evidence>
<reference evidence="2 3" key="1">
    <citation type="submission" date="2013-03" db="EMBL/GenBank/DDBJ databases">
        <title>The Genome Sequence of Capronia epimyces CBS 606.96.</title>
        <authorList>
            <consortium name="The Broad Institute Genomics Platform"/>
            <person name="Cuomo C."/>
            <person name="de Hoog S."/>
            <person name="Gorbushina A."/>
            <person name="Walker B."/>
            <person name="Young S.K."/>
            <person name="Zeng Q."/>
            <person name="Gargeya S."/>
            <person name="Fitzgerald M."/>
            <person name="Haas B."/>
            <person name="Abouelleil A."/>
            <person name="Allen A.W."/>
            <person name="Alvarado L."/>
            <person name="Arachchi H.M."/>
            <person name="Berlin A.M."/>
            <person name="Chapman S.B."/>
            <person name="Gainer-Dewar J."/>
            <person name="Goldberg J."/>
            <person name="Griggs A."/>
            <person name="Gujja S."/>
            <person name="Hansen M."/>
            <person name="Howarth C."/>
            <person name="Imamovic A."/>
            <person name="Ireland A."/>
            <person name="Larimer J."/>
            <person name="McCowan C."/>
            <person name="Murphy C."/>
            <person name="Pearson M."/>
            <person name="Poon T.W."/>
            <person name="Priest M."/>
            <person name="Roberts A."/>
            <person name="Saif S."/>
            <person name="Shea T."/>
            <person name="Sisk P."/>
            <person name="Sykes S."/>
            <person name="Wortman J."/>
            <person name="Nusbaum C."/>
            <person name="Birren B."/>
        </authorList>
    </citation>
    <scope>NUCLEOTIDE SEQUENCE [LARGE SCALE GENOMIC DNA]</scope>
    <source>
        <strain evidence="2 3">CBS 606.96</strain>
    </source>
</reference>